<dbReference type="PANTHER" id="PTHR18849:SF4">
    <property type="entry name" value="GENE 29133-RELATED"/>
    <property type="match status" value="1"/>
</dbReference>
<reference evidence="4 5" key="1">
    <citation type="journal article" date="2023" name="Sci. Data">
        <title>Genome assembly of the Korean intertidal mud-creeper Batillaria attramentaria.</title>
        <authorList>
            <person name="Patra A.K."/>
            <person name="Ho P.T."/>
            <person name="Jun S."/>
            <person name="Lee S.J."/>
            <person name="Kim Y."/>
            <person name="Won Y.J."/>
        </authorList>
    </citation>
    <scope>NUCLEOTIDE SEQUENCE [LARGE SCALE GENOMIC DNA]</scope>
    <source>
        <strain evidence="4">Wonlab-2016</strain>
    </source>
</reference>
<evidence type="ECO:0000313" key="4">
    <source>
        <dbReference type="EMBL" id="KAK7487670.1"/>
    </source>
</evidence>
<name>A0ABD0KL07_9CAEN</name>
<sequence>MSRVCNPHCASSICRLSVTGSSIHTDETGRADSDVTGSSQPLTVIKFKPQPDTVQQQRAQHAQLPSRKFQFSVWHDLRSSEIHGPELKAPRVRRGPAEKEKAFYLMVDEENNKIHHDLHGRQKDKHRDELETWEKAQDLQHRYQKSNLSRILGRLKHVTFLNLRDNSLLDLSAFTFTNCEYLNLDNNYLTSFKQLPTVRNVKYLSMTDNDVSSFSGLSSLRCPPLEELFLIGNPISFQVFAALPQLKFLDGVVKQEEDMQPPPPDPNPQQSSCAVS</sequence>
<dbReference type="SUPFAM" id="SSF52058">
    <property type="entry name" value="L domain-like"/>
    <property type="match status" value="1"/>
</dbReference>
<keyword evidence="5" id="KW-1185">Reference proteome</keyword>
<dbReference type="PANTHER" id="PTHR18849">
    <property type="entry name" value="LEUCINE RICH REPEAT PROTEIN"/>
    <property type="match status" value="1"/>
</dbReference>
<evidence type="ECO:0000256" key="2">
    <source>
        <dbReference type="ARBA" id="ARBA00022737"/>
    </source>
</evidence>
<dbReference type="AlphaFoldDB" id="A0ABD0KL07"/>
<keyword evidence="1" id="KW-0433">Leucine-rich repeat</keyword>
<dbReference type="EMBL" id="JACVVK020000161">
    <property type="protein sequence ID" value="KAK7487670.1"/>
    <property type="molecule type" value="Genomic_DNA"/>
</dbReference>
<comment type="caution">
    <text evidence="4">The sequence shown here is derived from an EMBL/GenBank/DDBJ whole genome shotgun (WGS) entry which is preliminary data.</text>
</comment>
<protein>
    <submittedName>
        <fullName evidence="4">Uncharacterized protein</fullName>
    </submittedName>
</protein>
<proteinExistence type="predicted"/>
<evidence type="ECO:0000313" key="5">
    <source>
        <dbReference type="Proteomes" id="UP001519460"/>
    </source>
</evidence>
<dbReference type="Gene3D" id="3.80.10.10">
    <property type="entry name" value="Ribonuclease Inhibitor"/>
    <property type="match status" value="1"/>
</dbReference>
<evidence type="ECO:0000256" key="3">
    <source>
        <dbReference type="SAM" id="MobiDB-lite"/>
    </source>
</evidence>
<feature type="region of interest" description="Disordered" evidence="3">
    <location>
        <begin position="255"/>
        <end position="276"/>
    </location>
</feature>
<dbReference type="Proteomes" id="UP001519460">
    <property type="component" value="Unassembled WGS sequence"/>
</dbReference>
<keyword evidence="2" id="KW-0677">Repeat</keyword>
<organism evidence="4 5">
    <name type="scientific">Batillaria attramentaria</name>
    <dbReference type="NCBI Taxonomy" id="370345"/>
    <lineage>
        <taxon>Eukaryota</taxon>
        <taxon>Metazoa</taxon>
        <taxon>Spiralia</taxon>
        <taxon>Lophotrochozoa</taxon>
        <taxon>Mollusca</taxon>
        <taxon>Gastropoda</taxon>
        <taxon>Caenogastropoda</taxon>
        <taxon>Sorbeoconcha</taxon>
        <taxon>Cerithioidea</taxon>
        <taxon>Batillariidae</taxon>
        <taxon>Batillaria</taxon>
    </lineage>
</organism>
<accession>A0ABD0KL07</accession>
<evidence type="ECO:0000256" key="1">
    <source>
        <dbReference type="ARBA" id="ARBA00022614"/>
    </source>
</evidence>
<dbReference type="InterPro" id="IPR032675">
    <property type="entry name" value="LRR_dom_sf"/>
</dbReference>
<gene>
    <name evidence="4" type="ORF">BaRGS_00021089</name>
</gene>